<protein>
    <submittedName>
        <fullName evidence="1">Uncharacterized protein</fullName>
    </submittedName>
</protein>
<name>A0A538ST15_UNCEI</name>
<proteinExistence type="predicted"/>
<comment type="caution">
    <text evidence="1">The sequence shown here is derived from an EMBL/GenBank/DDBJ whole genome shotgun (WGS) entry which is preliminary data.</text>
</comment>
<dbReference type="NCBIfam" id="NF041518">
    <property type="entry name" value="choice_anch_Q"/>
    <property type="match status" value="1"/>
</dbReference>
<sequence length="79" mass="8157">MNPLLVTPLTDLHLQAVSPAIDAGINLGNDAQGQPLSGAWDVDGGPRFRGSAIDIGAHEFASGGLDTNRPAPVADLRTR</sequence>
<reference evidence="1 2" key="1">
    <citation type="journal article" date="2019" name="Nat. Microbiol.">
        <title>Mediterranean grassland soil C-N compound turnover is dependent on rainfall and depth, and is mediated by genomically divergent microorganisms.</title>
        <authorList>
            <person name="Diamond S."/>
            <person name="Andeer P.F."/>
            <person name="Li Z."/>
            <person name="Crits-Christoph A."/>
            <person name="Burstein D."/>
            <person name="Anantharaman K."/>
            <person name="Lane K.R."/>
            <person name="Thomas B.C."/>
            <person name="Pan C."/>
            <person name="Northen T.R."/>
            <person name="Banfield J.F."/>
        </authorList>
    </citation>
    <scope>NUCLEOTIDE SEQUENCE [LARGE SCALE GENOMIC DNA]</scope>
    <source>
        <strain evidence="1">WS_4</strain>
    </source>
</reference>
<dbReference type="Gene3D" id="2.160.20.10">
    <property type="entry name" value="Single-stranded right-handed beta-helix, Pectin lyase-like"/>
    <property type="match status" value="1"/>
</dbReference>
<dbReference type="AlphaFoldDB" id="A0A538ST15"/>
<gene>
    <name evidence="1" type="ORF">E6K74_05780</name>
</gene>
<evidence type="ECO:0000313" key="1">
    <source>
        <dbReference type="EMBL" id="TMQ54529.1"/>
    </source>
</evidence>
<organism evidence="1 2">
    <name type="scientific">Eiseniibacteriota bacterium</name>
    <dbReference type="NCBI Taxonomy" id="2212470"/>
    <lineage>
        <taxon>Bacteria</taxon>
        <taxon>Candidatus Eiseniibacteriota</taxon>
    </lineage>
</organism>
<dbReference type="Proteomes" id="UP000319829">
    <property type="component" value="Unassembled WGS sequence"/>
</dbReference>
<dbReference type="EMBL" id="VBOU01000069">
    <property type="protein sequence ID" value="TMQ54529.1"/>
    <property type="molecule type" value="Genomic_DNA"/>
</dbReference>
<accession>A0A538ST15</accession>
<dbReference type="InterPro" id="IPR059226">
    <property type="entry name" value="Choice_anch_Q_dom"/>
</dbReference>
<dbReference type="InterPro" id="IPR012334">
    <property type="entry name" value="Pectin_lyas_fold"/>
</dbReference>
<evidence type="ECO:0000313" key="2">
    <source>
        <dbReference type="Proteomes" id="UP000319829"/>
    </source>
</evidence>